<dbReference type="InterPro" id="IPR051564">
    <property type="entry name" value="LRR_receptor-like_kinase"/>
</dbReference>
<dbReference type="AlphaFoldDB" id="A0A5J5AH58"/>
<evidence type="ECO:0000313" key="5">
    <source>
        <dbReference type="EMBL" id="KAA8529559.1"/>
    </source>
</evidence>
<dbReference type="PANTHER" id="PTHR48055">
    <property type="entry name" value="LEUCINE-RICH REPEAT RECEPTOR PROTEIN KINASE EMS1"/>
    <property type="match status" value="1"/>
</dbReference>
<name>A0A5J5AH58_9ASTE</name>
<feature type="transmembrane region" description="Helical" evidence="2">
    <location>
        <begin position="225"/>
        <end position="247"/>
    </location>
</feature>
<dbReference type="InterPro" id="IPR043891">
    <property type="entry name" value="SPARK"/>
</dbReference>
<evidence type="ECO:0000256" key="3">
    <source>
        <dbReference type="SAM" id="SignalP"/>
    </source>
</evidence>
<protein>
    <recommendedName>
        <fullName evidence="4">Protein kinase domain-containing protein</fullName>
    </recommendedName>
</protein>
<dbReference type="GO" id="GO:0004672">
    <property type="term" value="F:protein kinase activity"/>
    <property type="evidence" value="ECO:0007669"/>
    <property type="project" value="InterPro"/>
</dbReference>
<dbReference type="InterPro" id="IPR001245">
    <property type="entry name" value="Ser-Thr/Tyr_kinase_cat_dom"/>
</dbReference>
<dbReference type="Gene3D" id="3.30.200.20">
    <property type="entry name" value="Phosphorylase Kinase, domain 1"/>
    <property type="match status" value="1"/>
</dbReference>
<dbReference type="InterPro" id="IPR000719">
    <property type="entry name" value="Prot_kinase_dom"/>
</dbReference>
<reference evidence="5 6" key="1">
    <citation type="submission" date="2019-09" db="EMBL/GenBank/DDBJ databases">
        <title>A chromosome-level genome assembly of the Chinese tupelo Nyssa sinensis.</title>
        <authorList>
            <person name="Yang X."/>
            <person name="Kang M."/>
            <person name="Yang Y."/>
            <person name="Xiong H."/>
            <person name="Wang M."/>
            <person name="Zhang Z."/>
            <person name="Wang Z."/>
            <person name="Wu H."/>
            <person name="Ma T."/>
            <person name="Liu J."/>
            <person name="Xi Z."/>
        </authorList>
    </citation>
    <scope>NUCLEOTIDE SEQUENCE [LARGE SCALE GENOMIC DNA]</scope>
    <source>
        <strain evidence="5">J267</strain>
        <tissue evidence="5">Leaf</tissue>
    </source>
</reference>
<dbReference type="InterPro" id="IPR017441">
    <property type="entry name" value="Protein_kinase_ATP_BS"/>
</dbReference>
<organism evidence="5 6">
    <name type="scientific">Nyssa sinensis</name>
    <dbReference type="NCBI Taxonomy" id="561372"/>
    <lineage>
        <taxon>Eukaryota</taxon>
        <taxon>Viridiplantae</taxon>
        <taxon>Streptophyta</taxon>
        <taxon>Embryophyta</taxon>
        <taxon>Tracheophyta</taxon>
        <taxon>Spermatophyta</taxon>
        <taxon>Magnoliopsida</taxon>
        <taxon>eudicotyledons</taxon>
        <taxon>Gunneridae</taxon>
        <taxon>Pentapetalae</taxon>
        <taxon>asterids</taxon>
        <taxon>Cornales</taxon>
        <taxon>Nyssaceae</taxon>
        <taxon>Nyssa</taxon>
    </lineage>
</organism>
<evidence type="ECO:0000313" key="6">
    <source>
        <dbReference type="Proteomes" id="UP000325577"/>
    </source>
</evidence>
<accession>A0A5J5AH58</accession>
<evidence type="ECO:0000259" key="4">
    <source>
        <dbReference type="PROSITE" id="PS50011"/>
    </source>
</evidence>
<keyword evidence="1" id="KW-0547">Nucleotide-binding</keyword>
<dbReference type="PROSITE" id="PS00107">
    <property type="entry name" value="PROTEIN_KINASE_ATP"/>
    <property type="match status" value="1"/>
</dbReference>
<keyword evidence="2" id="KW-0472">Membrane</keyword>
<feature type="signal peptide" evidence="3">
    <location>
        <begin position="1"/>
        <end position="16"/>
    </location>
</feature>
<sequence length="348" mass="38070">MIFIVTLFISIHSVFSQTSTSLCILDIRPSSSANNSNCIAGNWGGFLNNSCCGLAFNSYLYALGQRANQTNHIFLNSTEQNDCLASMKSMEGDVLSCGFEKLISGAGGCSDYSVTDVVNKLGHRLQSLSEDCNLLGMDNQSDKVCSACLRRWEKMGDLSNNSKDLMEFEGEICRFAVLVSMTSSRIDDERWVQSVYKCLGEQSLPMASSADDHGVKVGKNIKTGLWILIGGLVGITILVILASWILYRRSIKAKLPKEKSESNYSFSKGSSSLMIPIKEVYSATNNLSAANIIGYGMTGSVYKGILSNGQHVAVKHILDDGHMETFLREVTSLSHIRHPNLVSFARPL</sequence>
<feature type="domain" description="Protein kinase" evidence="4">
    <location>
        <begin position="287"/>
        <end position="348"/>
    </location>
</feature>
<dbReference type="OrthoDB" id="956934at2759"/>
<dbReference type="Pfam" id="PF19160">
    <property type="entry name" value="SPARK"/>
    <property type="match status" value="1"/>
</dbReference>
<evidence type="ECO:0000256" key="2">
    <source>
        <dbReference type="SAM" id="Phobius"/>
    </source>
</evidence>
<keyword evidence="1" id="KW-0067">ATP-binding</keyword>
<keyword evidence="6" id="KW-1185">Reference proteome</keyword>
<dbReference type="PANTHER" id="PTHR48055:SF9">
    <property type="entry name" value="PROTEIN KINASE DOMAIN-CONTAINING PROTEIN"/>
    <property type="match status" value="1"/>
</dbReference>
<feature type="binding site" evidence="1">
    <location>
        <position position="315"/>
    </location>
    <ligand>
        <name>ATP</name>
        <dbReference type="ChEBI" id="CHEBI:30616"/>
    </ligand>
</feature>
<keyword evidence="3" id="KW-0732">Signal</keyword>
<dbReference type="GO" id="GO:0005524">
    <property type="term" value="F:ATP binding"/>
    <property type="evidence" value="ECO:0007669"/>
    <property type="project" value="UniProtKB-UniRule"/>
</dbReference>
<dbReference type="InterPro" id="IPR011009">
    <property type="entry name" value="Kinase-like_dom_sf"/>
</dbReference>
<evidence type="ECO:0000256" key="1">
    <source>
        <dbReference type="PROSITE-ProRule" id="PRU10141"/>
    </source>
</evidence>
<dbReference type="SUPFAM" id="SSF56112">
    <property type="entry name" value="Protein kinase-like (PK-like)"/>
    <property type="match status" value="1"/>
</dbReference>
<keyword evidence="2" id="KW-0812">Transmembrane</keyword>
<dbReference type="Pfam" id="PF07714">
    <property type="entry name" value="PK_Tyr_Ser-Thr"/>
    <property type="match status" value="1"/>
</dbReference>
<dbReference type="GO" id="GO:0016020">
    <property type="term" value="C:membrane"/>
    <property type="evidence" value="ECO:0007669"/>
    <property type="project" value="TreeGrafter"/>
</dbReference>
<proteinExistence type="predicted"/>
<dbReference type="Proteomes" id="UP000325577">
    <property type="component" value="Linkage Group LG20"/>
</dbReference>
<dbReference type="EMBL" id="CM018044">
    <property type="protein sequence ID" value="KAA8529559.1"/>
    <property type="molecule type" value="Genomic_DNA"/>
</dbReference>
<feature type="chain" id="PRO_5023871331" description="Protein kinase domain-containing protein" evidence="3">
    <location>
        <begin position="17"/>
        <end position="348"/>
    </location>
</feature>
<gene>
    <name evidence="5" type="ORF">F0562_033642</name>
</gene>
<dbReference type="PROSITE" id="PS50011">
    <property type="entry name" value="PROTEIN_KINASE_DOM"/>
    <property type="match status" value="1"/>
</dbReference>
<keyword evidence="2" id="KW-1133">Transmembrane helix</keyword>